<reference evidence="2" key="1">
    <citation type="submission" date="2016-10" db="EMBL/GenBank/DDBJ databases">
        <authorList>
            <person name="Varghese N."/>
            <person name="Submissions S."/>
        </authorList>
    </citation>
    <scope>NUCLEOTIDE SEQUENCE [LARGE SCALE GENOMIC DNA]</scope>
    <source>
        <strain evidence="2">NLAE-zl-G277</strain>
    </source>
</reference>
<dbReference type="RefSeq" id="WP_092368418.1">
    <property type="nucleotide sequence ID" value="NZ_FOIM01000026.1"/>
</dbReference>
<keyword evidence="2" id="KW-1185">Reference proteome</keyword>
<dbReference type="EMBL" id="FOIM01000026">
    <property type="protein sequence ID" value="SEU04986.1"/>
    <property type="molecule type" value="Genomic_DNA"/>
</dbReference>
<sequence>MTVEIKTNGYSAVAIQEMISKFEKAAKKLFPDCKIRHFYFGDYVDMADIVLRPGEYAHFNICSNRVSLCGYTCSAEDLVNFESMTYKDECYNGKLFELVK</sequence>
<name>A0A1I0J7F3_9FIRM</name>
<accession>A0A1I0J7F3</accession>
<dbReference type="Proteomes" id="UP000198508">
    <property type="component" value="Unassembled WGS sequence"/>
</dbReference>
<evidence type="ECO:0000313" key="2">
    <source>
        <dbReference type="Proteomes" id="UP000198508"/>
    </source>
</evidence>
<dbReference type="AlphaFoldDB" id="A0A1I0J7F3"/>
<protein>
    <submittedName>
        <fullName evidence="1">Uncharacterized protein</fullName>
    </submittedName>
</protein>
<evidence type="ECO:0000313" key="1">
    <source>
        <dbReference type="EMBL" id="SEU04986.1"/>
    </source>
</evidence>
<gene>
    <name evidence="1" type="ORF">SAMN05216313_12673</name>
</gene>
<organism evidence="1 2">
    <name type="scientific">Enterocloster lavalensis</name>
    <dbReference type="NCBI Taxonomy" id="460384"/>
    <lineage>
        <taxon>Bacteria</taxon>
        <taxon>Bacillati</taxon>
        <taxon>Bacillota</taxon>
        <taxon>Clostridia</taxon>
        <taxon>Lachnospirales</taxon>
        <taxon>Lachnospiraceae</taxon>
        <taxon>Enterocloster</taxon>
    </lineage>
</organism>
<dbReference type="STRING" id="460384.SAMN05216313_12673"/>
<proteinExistence type="predicted"/>